<organism evidence="1 2">
    <name type="scientific">Acer negundo</name>
    <name type="common">Box elder</name>
    <dbReference type="NCBI Taxonomy" id="4023"/>
    <lineage>
        <taxon>Eukaryota</taxon>
        <taxon>Viridiplantae</taxon>
        <taxon>Streptophyta</taxon>
        <taxon>Embryophyta</taxon>
        <taxon>Tracheophyta</taxon>
        <taxon>Spermatophyta</taxon>
        <taxon>Magnoliopsida</taxon>
        <taxon>eudicotyledons</taxon>
        <taxon>Gunneridae</taxon>
        <taxon>Pentapetalae</taxon>
        <taxon>rosids</taxon>
        <taxon>malvids</taxon>
        <taxon>Sapindales</taxon>
        <taxon>Sapindaceae</taxon>
        <taxon>Hippocastanoideae</taxon>
        <taxon>Acereae</taxon>
        <taxon>Acer</taxon>
    </lineage>
</organism>
<protein>
    <submittedName>
        <fullName evidence="1">Uncharacterized protein</fullName>
    </submittedName>
</protein>
<comment type="caution">
    <text evidence="1">The sequence shown here is derived from an EMBL/GenBank/DDBJ whole genome shotgun (WGS) entry which is preliminary data.</text>
</comment>
<evidence type="ECO:0000313" key="2">
    <source>
        <dbReference type="Proteomes" id="UP001064489"/>
    </source>
</evidence>
<gene>
    <name evidence="1" type="ORF">LWI28_026792</name>
</gene>
<dbReference type="Proteomes" id="UP001064489">
    <property type="component" value="Chromosome 1"/>
</dbReference>
<dbReference type="EMBL" id="JAJSOW010000003">
    <property type="protein sequence ID" value="KAI9196762.1"/>
    <property type="molecule type" value="Genomic_DNA"/>
</dbReference>
<evidence type="ECO:0000313" key="1">
    <source>
        <dbReference type="EMBL" id="KAI9196762.1"/>
    </source>
</evidence>
<proteinExistence type="predicted"/>
<keyword evidence="2" id="KW-1185">Reference proteome</keyword>
<accession>A0AAD5JNB4</accession>
<dbReference type="AlphaFoldDB" id="A0AAD5JNB4"/>
<name>A0AAD5JNB4_ACENE</name>
<reference evidence="1" key="2">
    <citation type="submission" date="2023-02" db="EMBL/GenBank/DDBJ databases">
        <authorList>
            <person name="Swenson N.G."/>
            <person name="Wegrzyn J.L."/>
            <person name="Mcevoy S.L."/>
        </authorList>
    </citation>
    <scope>NUCLEOTIDE SEQUENCE</scope>
    <source>
        <strain evidence="1">91603</strain>
        <tissue evidence="1">Leaf</tissue>
    </source>
</reference>
<sequence>MSACEEDGGGSNKVTAAGVEVATVGNAAKALKEKQSAVQGVNLKAKLVSSGRRDSTWLSVPRHHKPNILPRYWRGA</sequence>
<reference evidence="1" key="1">
    <citation type="journal article" date="2022" name="Plant J.">
        <title>Strategies of tolerance reflected in two North American maple genomes.</title>
        <authorList>
            <person name="McEvoy S.L."/>
            <person name="Sezen U.U."/>
            <person name="Trouern-Trend A."/>
            <person name="McMahon S.M."/>
            <person name="Schaberg P.G."/>
            <person name="Yang J."/>
            <person name="Wegrzyn J.L."/>
            <person name="Swenson N.G."/>
        </authorList>
    </citation>
    <scope>NUCLEOTIDE SEQUENCE</scope>
    <source>
        <strain evidence="1">91603</strain>
    </source>
</reference>